<dbReference type="GO" id="GO:0030833">
    <property type="term" value="P:regulation of actin filament polymerization"/>
    <property type="evidence" value="ECO:0007669"/>
    <property type="project" value="EnsemblProtists"/>
</dbReference>
<feature type="region of interest" description="Disordered" evidence="3">
    <location>
        <begin position="382"/>
        <end position="465"/>
    </location>
</feature>
<feature type="compositionally biased region" description="Polar residues" evidence="3">
    <location>
        <begin position="304"/>
        <end position="318"/>
    </location>
</feature>
<dbReference type="Gene3D" id="2.60.40.150">
    <property type="entry name" value="C2 domain"/>
    <property type="match status" value="1"/>
</dbReference>
<evidence type="ECO:0000256" key="3">
    <source>
        <dbReference type="SAM" id="MobiDB-lite"/>
    </source>
</evidence>
<feature type="compositionally biased region" description="Polar residues" evidence="3">
    <location>
        <begin position="287"/>
        <end position="297"/>
    </location>
</feature>
<feature type="coiled-coil region" evidence="2">
    <location>
        <begin position="816"/>
        <end position="859"/>
    </location>
</feature>
<dbReference type="GO" id="GO:0008360">
    <property type="term" value="P:regulation of cell shape"/>
    <property type="evidence" value="ECO:0007669"/>
    <property type="project" value="EnsemblProtists"/>
</dbReference>
<dbReference type="InterPro" id="IPR035892">
    <property type="entry name" value="C2_domain_sf"/>
</dbReference>
<feature type="domain" description="C2" evidence="4">
    <location>
        <begin position="92"/>
        <end position="237"/>
    </location>
</feature>
<feature type="region of interest" description="Disordered" evidence="3">
    <location>
        <begin position="287"/>
        <end position="318"/>
    </location>
</feature>
<evidence type="ECO:0008006" key="8">
    <source>
        <dbReference type="Google" id="ProtNLM"/>
    </source>
</evidence>
<name>F1A5K7_DICPU</name>
<evidence type="ECO:0000313" key="6">
    <source>
        <dbReference type="EMBL" id="EGC28522.1"/>
    </source>
</evidence>
<feature type="compositionally biased region" description="Polar residues" evidence="3">
    <location>
        <begin position="423"/>
        <end position="450"/>
    </location>
</feature>
<feature type="compositionally biased region" description="Low complexity" evidence="3">
    <location>
        <begin position="452"/>
        <end position="465"/>
    </location>
</feature>
<dbReference type="GO" id="GO:0005543">
    <property type="term" value="F:phospholipid binding"/>
    <property type="evidence" value="ECO:0007669"/>
    <property type="project" value="EnsemblProtists"/>
</dbReference>
<dbReference type="VEuPathDB" id="AmoebaDB:DICPUDRAFT_160044"/>
<dbReference type="GO" id="GO:1905301">
    <property type="term" value="P:regulation of macropinocytosis"/>
    <property type="evidence" value="ECO:0007669"/>
    <property type="project" value="EnsemblProtists"/>
</dbReference>
<dbReference type="SUPFAM" id="SSF48350">
    <property type="entry name" value="GTPase activation domain, GAP"/>
    <property type="match status" value="1"/>
</dbReference>
<evidence type="ECO:0000259" key="5">
    <source>
        <dbReference type="PROSITE" id="PS50018"/>
    </source>
</evidence>
<dbReference type="eggNOG" id="KOG1032">
    <property type="taxonomic scope" value="Eukaryota"/>
</dbReference>
<dbReference type="InterPro" id="IPR000008">
    <property type="entry name" value="C2_dom"/>
</dbReference>
<dbReference type="GO" id="GO:1902531">
    <property type="term" value="P:regulation of intracellular signal transduction"/>
    <property type="evidence" value="ECO:0000318"/>
    <property type="project" value="GO_Central"/>
</dbReference>
<keyword evidence="2" id="KW-0175">Coiled coil</keyword>
<dbReference type="eggNOG" id="KOG2059">
    <property type="taxonomic scope" value="Eukaryota"/>
</dbReference>
<dbReference type="SUPFAM" id="SSF49562">
    <property type="entry name" value="C2 domain (Calcium/lipid-binding domain, CaLB)"/>
    <property type="match status" value="1"/>
</dbReference>
<dbReference type="STRING" id="5786.F1A5K7"/>
<dbReference type="RefSeq" id="XP_003294951.1">
    <property type="nucleotide sequence ID" value="XM_003294903.1"/>
</dbReference>
<dbReference type="Pfam" id="PF00168">
    <property type="entry name" value="C2"/>
    <property type="match status" value="1"/>
</dbReference>
<evidence type="ECO:0000313" key="7">
    <source>
        <dbReference type="Proteomes" id="UP000001064"/>
    </source>
</evidence>
<evidence type="ECO:0000256" key="2">
    <source>
        <dbReference type="SAM" id="Coils"/>
    </source>
</evidence>
<dbReference type="CDD" id="cd00030">
    <property type="entry name" value="C2"/>
    <property type="match status" value="1"/>
</dbReference>
<proteinExistence type="predicted"/>
<dbReference type="GO" id="GO:0030334">
    <property type="term" value="P:regulation of cell migration"/>
    <property type="evidence" value="ECO:0007669"/>
    <property type="project" value="EnsemblProtists"/>
</dbReference>
<reference evidence="7" key="1">
    <citation type="journal article" date="2011" name="Genome Biol.">
        <title>Comparative genomics of the social amoebae Dictyostelium discoideum and Dictyostelium purpureum.</title>
        <authorList>
            <consortium name="US DOE Joint Genome Institute (JGI-PGF)"/>
            <person name="Sucgang R."/>
            <person name="Kuo A."/>
            <person name="Tian X."/>
            <person name="Salerno W."/>
            <person name="Parikh A."/>
            <person name="Feasley C.L."/>
            <person name="Dalin E."/>
            <person name="Tu H."/>
            <person name="Huang E."/>
            <person name="Barry K."/>
            <person name="Lindquist E."/>
            <person name="Shapiro H."/>
            <person name="Bruce D."/>
            <person name="Schmutz J."/>
            <person name="Salamov A."/>
            <person name="Fey P."/>
            <person name="Gaudet P."/>
            <person name="Anjard C."/>
            <person name="Babu M.M."/>
            <person name="Basu S."/>
            <person name="Bushmanova Y."/>
            <person name="van der Wel H."/>
            <person name="Katoh-Kurasawa M."/>
            <person name="Dinh C."/>
            <person name="Coutinho P.M."/>
            <person name="Saito T."/>
            <person name="Elias M."/>
            <person name="Schaap P."/>
            <person name="Kay R.R."/>
            <person name="Henrissat B."/>
            <person name="Eichinger L."/>
            <person name="Rivero F."/>
            <person name="Putnam N.H."/>
            <person name="West C.M."/>
            <person name="Loomis W.F."/>
            <person name="Chisholm R.L."/>
            <person name="Shaulsky G."/>
            <person name="Strassmann J.E."/>
            <person name="Queller D.C."/>
            <person name="Kuspa A."/>
            <person name="Grigoriev I.V."/>
        </authorList>
    </citation>
    <scope>NUCLEOTIDE SEQUENCE [LARGE SCALE GENOMIC DNA]</scope>
    <source>
        <strain evidence="7">QSDP1</strain>
    </source>
</reference>
<dbReference type="Pfam" id="PF00616">
    <property type="entry name" value="RasGAP"/>
    <property type="match status" value="1"/>
</dbReference>
<feature type="region of interest" description="Disordered" evidence="3">
    <location>
        <begin position="36"/>
        <end position="56"/>
    </location>
</feature>
<dbReference type="InterPro" id="IPR001936">
    <property type="entry name" value="RasGAP_dom"/>
</dbReference>
<gene>
    <name evidence="6" type="ORF">DICPUDRAFT_160044</name>
</gene>
<dbReference type="GeneID" id="10510754"/>
<dbReference type="SMART" id="SM00323">
    <property type="entry name" value="RasGAP"/>
    <property type="match status" value="1"/>
</dbReference>
<dbReference type="PANTHER" id="PTHR10194:SF60">
    <property type="entry name" value="RAS GTPASE-ACTIVATING PROTEIN RASKOL"/>
    <property type="match status" value="1"/>
</dbReference>
<dbReference type="Gene3D" id="1.10.506.10">
    <property type="entry name" value="GTPase Activation - p120gap, domain 1"/>
    <property type="match status" value="2"/>
</dbReference>
<feature type="domain" description="Ras-GAP" evidence="5">
    <location>
        <begin position="563"/>
        <end position="757"/>
    </location>
</feature>
<dbReference type="AlphaFoldDB" id="F1A5K7"/>
<keyword evidence="7" id="KW-1185">Reference proteome</keyword>
<dbReference type="KEGG" id="dpp:DICPUDRAFT_160044"/>
<evidence type="ECO:0000259" key="4">
    <source>
        <dbReference type="PROSITE" id="PS50004"/>
    </source>
</evidence>
<evidence type="ECO:0000256" key="1">
    <source>
        <dbReference type="ARBA" id="ARBA00022468"/>
    </source>
</evidence>
<dbReference type="GO" id="GO:0031256">
    <property type="term" value="C:leading edge membrane"/>
    <property type="evidence" value="ECO:0007669"/>
    <property type="project" value="EnsemblProtists"/>
</dbReference>
<feature type="compositionally biased region" description="Low complexity" evidence="3">
    <location>
        <begin position="395"/>
        <end position="412"/>
    </location>
</feature>
<dbReference type="GO" id="GO:0005096">
    <property type="term" value="F:GTPase activator activity"/>
    <property type="evidence" value="ECO:0000318"/>
    <property type="project" value="GO_Central"/>
</dbReference>
<sequence length="866" mass="96905">MIAETIDINLTTPPITSSTVVNEELNKNIEEINIRDDDTSSTISEPSTPIKENNKGVKSPTIPILTLNNNIVINDPQQFNILESSRKSNVLTSSSTYESLLKQQKTKDCNLTVKVFEARNLIEARLRKRDVKSGKSFKRAQNLLTEISSPNLMTFSDTTDPYCIVSLDKQKHRTRTIPKKLNPFWCEEFQMEISDPSSAKVVLSIMDDKKYSSDEHIGKLVIPINTLKDQKERELWFPLTTPSSSKKVPQIQIQFTFKPISLTDPSQPGHIHWKILFGRNLSHSLASPSAATPNGAPSSGGVAASTSQLGGSTSADNISNTYSSSTPYINWSVRSKRGDIIIDEEGISWADALTNGVTRELRESIDCITFVVWKYEPKTYHSTSMMEDDPSGLKSPRAPGSGSTTPSTPPKDSGVKSPDSKTRSSSNASTTPPLLTPKGPNTTPTSSHTDLPSPSILNSSNTSTSSLISNNSAVAIDPKDGYEQYFIGQGTVLASHIDIETLCDQWLCLYPKPNAENKFGDIRLKLKYSEEVVLPLQSYSPLLNLLQEEHLYTIHLLGKVTKHREAVSNNLIRVFEKTGNCLYLLKSLTDHEIDSTNNPDIIFRGNSLATKSVDLYMKLIGIPYLAQTIGPLIKKIYSSKKSCEIDPTKLEKGEDIKKNCKNLLSWVKKMTNAILSSVNNCPGPLREVFRSIQEKVVQRYPRDEITRYTAVSGFIFLRFFCPAILAPKLFELMPDHPGIKTTRSLILIAKTLQNLANQVEFGEYKEDFMRDMNKFVIDNMDNMKQFINTLSIVPNDCPPGSVQNPIILEKELACLYRHLIKQRQDMIDEMESTESEPKTEQEKESFSRLMNILKDLEEDVLFASKN</sequence>
<dbReference type="GO" id="GO:0005829">
    <property type="term" value="C:cytosol"/>
    <property type="evidence" value="ECO:0007669"/>
    <property type="project" value="EnsemblProtists"/>
</dbReference>
<dbReference type="SMART" id="SM00239">
    <property type="entry name" value="C2"/>
    <property type="match status" value="1"/>
</dbReference>
<protein>
    <recommendedName>
        <fullName evidence="8">RasGTPase-activating protein</fullName>
    </recommendedName>
</protein>
<accession>F1A5K7</accession>
<dbReference type="OMA" id="LMPDHPG"/>
<dbReference type="InterPro" id="IPR023152">
    <property type="entry name" value="RasGAP_CS"/>
</dbReference>
<dbReference type="PANTHER" id="PTHR10194">
    <property type="entry name" value="RAS GTPASE-ACTIVATING PROTEINS"/>
    <property type="match status" value="1"/>
</dbReference>
<dbReference type="InParanoid" id="F1A5K7"/>
<dbReference type="InterPro" id="IPR039360">
    <property type="entry name" value="Ras_GTPase"/>
</dbReference>
<dbReference type="PROSITE" id="PS00509">
    <property type="entry name" value="RAS_GTPASE_ACTIV_1"/>
    <property type="match status" value="1"/>
</dbReference>
<dbReference type="InterPro" id="IPR008936">
    <property type="entry name" value="Rho_GTPase_activation_prot"/>
</dbReference>
<dbReference type="OrthoDB" id="16242at2759"/>
<dbReference type="Proteomes" id="UP000001064">
    <property type="component" value="Unassembled WGS sequence"/>
</dbReference>
<organism evidence="6 7">
    <name type="scientific">Dictyostelium purpureum</name>
    <name type="common">Slime mold</name>
    <dbReference type="NCBI Taxonomy" id="5786"/>
    <lineage>
        <taxon>Eukaryota</taxon>
        <taxon>Amoebozoa</taxon>
        <taxon>Evosea</taxon>
        <taxon>Eumycetozoa</taxon>
        <taxon>Dictyostelia</taxon>
        <taxon>Dictyosteliales</taxon>
        <taxon>Dictyosteliaceae</taxon>
        <taxon>Dictyostelium</taxon>
    </lineage>
</organism>
<dbReference type="PROSITE" id="PS50004">
    <property type="entry name" value="C2"/>
    <property type="match status" value="1"/>
</dbReference>
<dbReference type="PROSITE" id="PS50018">
    <property type="entry name" value="RAS_GTPASE_ACTIV_2"/>
    <property type="match status" value="1"/>
</dbReference>
<feature type="compositionally biased region" description="Low complexity" evidence="3">
    <location>
        <begin position="40"/>
        <end position="50"/>
    </location>
</feature>
<dbReference type="CDD" id="cd05128">
    <property type="entry name" value="RasGAP_GAP1_like"/>
    <property type="match status" value="1"/>
</dbReference>
<keyword evidence="1" id="KW-0343">GTPase activation</keyword>
<dbReference type="GO" id="GO:0051592">
    <property type="term" value="P:response to calcium ion"/>
    <property type="evidence" value="ECO:0007669"/>
    <property type="project" value="EnsemblProtists"/>
</dbReference>
<dbReference type="GO" id="GO:0046580">
    <property type="term" value="P:negative regulation of Ras protein signal transduction"/>
    <property type="evidence" value="ECO:0007669"/>
    <property type="project" value="EnsemblProtists"/>
</dbReference>
<dbReference type="EMBL" id="GL871609">
    <property type="protein sequence ID" value="EGC28522.1"/>
    <property type="molecule type" value="Genomic_DNA"/>
</dbReference>
<dbReference type="FunCoup" id="F1A5K7">
    <property type="interactions" value="7"/>
</dbReference>